<dbReference type="AlphaFoldDB" id="A0A1W4X6V0"/>
<evidence type="ECO:0000313" key="10">
    <source>
        <dbReference type="RefSeq" id="XP_018328562.1"/>
    </source>
</evidence>
<dbReference type="SUPFAM" id="SSF56655">
    <property type="entry name" value="Carbohydrate phosphatase"/>
    <property type="match status" value="1"/>
</dbReference>
<name>A0A1W4X6V0_AGRPL</name>
<evidence type="ECO:0000256" key="5">
    <source>
        <dbReference type="ARBA" id="ARBA00022801"/>
    </source>
</evidence>
<dbReference type="GO" id="GO:0007165">
    <property type="term" value="P:signal transduction"/>
    <property type="evidence" value="ECO:0007669"/>
    <property type="project" value="TreeGrafter"/>
</dbReference>
<gene>
    <name evidence="10" type="primary">LOC108739241</name>
</gene>
<dbReference type="FunFam" id="3.30.540.10:FF:000004">
    <property type="entry name" value="Inositol-1-monophosphatase"/>
    <property type="match status" value="1"/>
</dbReference>
<keyword evidence="6 7" id="KW-0460">Magnesium</keyword>
<dbReference type="InterPro" id="IPR020552">
    <property type="entry name" value="Inositol_monoPase_Li-sen"/>
</dbReference>
<dbReference type="Gene3D" id="3.40.190.80">
    <property type="match status" value="1"/>
</dbReference>
<organism evidence="9 10">
    <name type="scientific">Agrilus planipennis</name>
    <name type="common">Emerald ash borer</name>
    <name type="synonym">Agrilus marcopoli</name>
    <dbReference type="NCBI Taxonomy" id="224129"/>
    <lineage>
        <taxon>Eukaryota</taxon>
        <taxon>Metazoa</taxon>
        <taxon>Ecdysozoa</taxon>
        <taxon>Arthropoda</taxon>
        <taxon>Hexapoda</taxon>
        <taxon>Insecta</taxon>
        <taxon>Pterygota</taxon>
        <taxon>Neoptera</taxon>
        <taxon>Endopterygota</taxon>
        <taxon>Coleoptera</taxon>
        <taxon>Polyphaga</taxon>
        <taxon>Elateriformia</taxon>
        <taxon>Buprestoidea</taxon>
        <taxon>Buprestidae</taxon>
        <taxon>Agrilinae</taxon>
        <taxon>Agrilus</taxon>
    </lineage>
</organism>
<dbReference type="OrthoDB" id="10254945at2759"/>
<feature type="binding site" evidence="7">
    <location>
        <position position="241"/>
    </location>
    <ligand>
        <name>Mg(2+)</name>
        <dbReference type="ChEBI" id="CHEBI:18420"/>
        <label>1</label>
        <note>catalytic</note>
    </ligand>
</feature>
<evidence type="ECO:0000256" key="1">
    <source>
        <dbReference type="ARBA" id="ARBA00001946"/>
    </source>
</evidence>
<dbReference type="CDD" id="cd01639">
    <property type="entry name" value="IMPase"/>
    <property type="match status" value="1"/>
</dbReference>
<dbReference type="UniPathway" id="UPA00823">
    <property type="reaction ID" value="UER00788"/>
</dbReference>
<proteinExistence type="inferred from homology"/>
<dbReference type="Proteomes" id="UP000192223">
    <property type="component" value="Unplaced"/>
</dbReference>
<dbReference type="InterPro" id="IPR020550">
    <property type="entry name" value="Inositol_monophosphatase_CS"/>
</dbReference>
<dbReference type="PROSITE" id="PS00630">
    <property type="entry name" value="IMP_2"/>
    <property type="match status" value="1"/>
</dbReference>
<evidence type="ECO:0000256" key="2">
    <source>
        <dbReference type="ARBA" id="ARBA00005152"/>
    </source>
</evidence>
<comment type="similarity">
    <text evidence="3 8">Belongs to the inositol monophosphatase superfamily.</text>
</comment>
<dbReference type="STRING" id="224129.A0A1W4X6V0"/>
<evidence type="ECO:0000256" key="4">
    <source>
        <dbReference type="ARBA" id="ARBA00022723"/>
    </source>
</evidence>
<comment type="catalytic activity">
    <reaction evidence="8">
        <text>a myo-inositol phosphate + H2O = myo-inositol + phosphate</text>
        <dbReference type="Rhea" id="RHEA:24056"/>
        <dbReference type="ChEBI" id="CHEBI:15377"/>
        <dbReference type="ChEBI" id="CHEBI:17268"/>
        <dbReference type="ChEBI" id="CHEBI:43474"/>
        <dbReference type="ChEBI" id="CHEBI:84139"/>
        <dbReference type="EC" id="3.1.3.25"/>
    </reaction>
</comment>
<evidence type="ECO:0000256" key="6">
    <source>
        <dbReference type="ARBA" id="ARBA00022842"/>
    </source>
</evidence>
<dbReference type="InterPro" id="IPR020583">
    <property type="entry name" value="Inositol_monoP_metal-BS"/>
</dbReference>
<dbReference type="GeneID" id="108739241"/>
<sequence>MFVLQSVSDRERQKRNHLIRASSMGNEDIKLYFETAIRLVKDAGKILLSAKKIHVEEKEPGDLVTEFDRKIEEVLINELKKKFPSHKFIGEEESFTKNKINDLTDDPTWIVDPIDGTSNFVRKIPITCISVGLVIKRERIIGIVYNPFHGELYTAIRGEGAYLNGQRIHTSKKEDISRACFNYELSLAKAEIYRAMYLTRLKYLIGEVEGIRSMGSAAMGLCYVARGYTDAYQCDGLYPWDAAAGVLIVEEAGGYVCEPTGMEFDLMKPDMLACATEKLARQFLKIEKKADEEWRLLLNDL</sequence>
<dbReference type="InterPro" id="IPR000760">
    <property type="entry name" value="Inositol_monophosphatase-like"/>
</dbReference>
<keyword evidence="9" id="KW-1185">Reference proteome</keyword>
<comment type="cofactor">
    <cofactor evidence="1 7 8">
        <name>Mg(2+)</name>
        <dbReference type="ChEBI" id="CHEBI:18420"/>
    </cofactor>
</comment>
<dbReference type="InParanoid" id="A0A1W4X6V0"/>
<dbReference type="RefSeq" id="XP_018328562.1">
    <property type="nucleotide sequence ID" value="XM_018473060.1"/>
</dbReference>
<dbReference type="FunCoup" id="A0A1W4X6V0">
    <property type="interactions" value="228"/>
</dbReference>
<dbReference type="GO" id="GO:0006021">
    <property type="term" value="P:inositol biosynthetic process"/>
    <property type="evidence" value="ECO:0007669"/>
    <property type="project" value="UniProtKB-UniPathway"/>
</dbReference>
<keyword evidence="5 8" id="KW-0378">Hydrolase</keyword>
<protein>
    <recommendedName>
        <fullName evidence="8">Inositol-1-monophosphatase</fullName>
        <ecNumber evidence="8">3.1.3.25</ecNumber>
    </recommendedName>
</protein>
<dbReference type="PRINTS" id="PR00378">
    <property type="entry name" value="LIIMPHPHTASE"/>
</dbReference>
<dbReference type="PANTHER" id="PTHR20854">
    <property type="entry name" value="INOSITOL MONOPHOSPHATASE"/>
    <property type="match status" value="1"/>
</dbReference>
<dbReference type="KEGG" id="apln:108739241"/>
<dbReference type="GO" id="GO:0046872">
    <property type="term" value="F:metal ion binding"/>
    <property type="evidence" value="ECO:0007669"/>
    <property type="project" value="UniProtKB-KW"/>
</dbReference>
<dbReference type="PROSITE" id="PS00629">
    <property type="entry name" value="IMP_1"/>
    <property type="match status" value="1"/>
</dbReference>
<feature type="binding site" evidence="7">
    <location>
        <position position="115"/>
    </location>
    <ligand>
        <name>Mg(2+)</name>
        <dbReference type="ChEBI" id="CHEBI:18420"/>
        <label>1</label>
        <note>catalytic</note>
    </ligand>
</feature>
<evidence type="ECO:0000256" key="7">
    <source>
        <dbReference type="PIRSR" id="PIRSR600760-2"/>
    </source>
</evidence>
<keyword evidence="4 7" id="KW-0479">Metal-binding</keyword>
<evidence type="ECO:0000313" key="9">
    <source>
        <dbReference type="Proteomes" id="UP000192223"/>
    </source>
</evidence>
<evidence type="ECO:0000256" key="3">
    <source>
        <dbReference type="ARBA" id="ARBA00009759"/>
    </source>
</evidence>
<dbReference type="GO" id="GO:0046854">
    <property type="term" value="P:phosphatidylinositol phosphate biosynthetic process"/>
    <property type="evidence" value="ECO:0007669"/>
    <property type="project" value="InterPro"/>
</dbReference>
<feature type="binding site" evidence="7">
    <location>
        <position position="112"/>
    </location>
    <ligand>
        <name>Mg(2+)</name>
        <dbReference type="ChEBI" id="CHEBI:18420"/>
        <label>1</label>
        <note>catalytic</note>
    </ligand>
</feature>
<dbReference type="GO" id="GO:0008934">
    <property type="term" value="F:inositol monophosphate 1-phosphatase activity"/>
    <property type="evidence" value="ECO:0007669"/>
    <property type="project" value="InterPro"/>
</dbReference>
<evidence type="ECO:0000256" key="8">
    <source>
        <dbReference type="RuleBase" id="RU364068"/>
    </source>
</evidence>
<feature type="binding site" evidence="7">
    <location>
        <position position="91"/>
    </location>
    <ligand>
        <name>Mg(2+)</name>
        <dbReference type="ChEBI" id="CHEBI:18420"/>
        <label>1</label>
        <note>catalytic</note>
    </ligand>
</feature>
<feature type="binding site" evidence="7">
    <location>
        <position position="114"/>
    </location>
    <ligand>
        <name>Mg(2+)</name>
        <dbReference type="ChEBI" id="CHEBI:18420"/>
        <label>1</label>
        <note>catalytic</note>
    </ligand>
</feature>
<dbReference type="PRINTS" id="PR00377">
    <property type="entry name" value="IMPHPHTASES"/>
</dbReference>
<dbReference type="EC" id="3.1.3.25" evidence="8"/>
<comment type="pathway">
    <text evidence="2 8">Polyol metabolism; myo-inositol biosynthesis; myo-inositol from D-glucose 6-phosphate: step 2/2.</text>
</comment>
<reference evidence="10" key="1">
    <citation type="submission" date="2025-08" db="UniProtKB">
        <authorList>
            <consortium name="RefSeq"/>
        </authorList>
    </citation>
    <scope>IDENTIFICATION</scope>
    <source>
        <tissue evidence="10">Entire body</tissue>
    </source>
</reference>
<dbReference type="Pfam" id="PF00459">
    <property type="entry name" value="Inositol_P"/>
    <property type="match status" value="1"/>
</dbReference>
<dbReference type="PANTHER" id="PTHR20854:SF25">
    <property type="entry name" value="INOSITOL-1-MONOPHOSPHATASE"/>
    <property type="match status" value="1"/>
</dbReference>
<dbReference type="Gene3D" id="3.30.540.10">
    <property type="entry name" value="Fructose-1,6-Bisphosphatase, subunit A, domain 1"/>
    <property type="match status" value="1"/>
</dbReference>
<dbReference type="InterPro" id="IPR033942">
    <property type="entry name" value="IMPase"/>
</dbReference>
<accession>A0A1W4X6V0</accession>